<organism evidence="1 2">
    <name type="scientific">Pluteus cervinus</name>
    <dbReference type="NCBI Taxonomy" id="181527"/>
    <lineage>
        <taxon>Eukaryota</taxon>
        <taxon>Fungi</taxon>
        <taxon>Dikarya</taxon>
        <taxon>Basidiomycota</taxon>
        <taxon>Agaricomycotina</taxon>
        <taxon>Agaricomycetes</taxon>
        <taxon>Agaricomycetidae</taxon>
        <taxon>Agaricales</taxon>
        <taxon>Pluteineae</taxon>
        <taxon>Pluteaceae</taxon>
        <taxon>Pluteus</taxon>
    </lineage>
</organism>
<evidence type="ECO:0000313" key="2">
    <source>
        <dbReference type="Proteomes" id="UP000308600"/>
    </source>
</evidence>
<dbReference type="EMBL" id="ML208421">
    <property type="protein sequence ID" value="TFK65931.1"/>
    <property type="molecule type" value="Genomic_DNA"/>
</dbReference>
<name>A0ACD3AJM7_9AGAR</name>
<reference evidence="1 2" key="1">
    <citation type="journal article" date="2019" name="Nat. Ecol. Evol.">
        <title>Megaphylogeny resolves global patterns of mushroom evolution.</title>
        <authorList>
            <person name="Varga T."/>
            <person name="Krizsan K."/>
            <person name="Foldi C."/>
            <person name="Dima B."/>
            <person name="Sanchez-Garcia M."/>
            <person name="Sanchez-Ramirez S."/>
            <person name="Szollosi G.J."/>
            <person name="Szarkandi J.G."/>
            <person name="Papp V."/>
            <person name="Albert L."/>
            <person name="Andreopoulos W."/>
            <person name="Angelini C."/>
            <person name="Antonin V."/>
            <person name="Barry K.W."/>
            <person name="Bougher N.L."/>
            <person name="Buchanan P."/>
            <person name="Buyck B."/>
            <person name="Bense V."/>
            <person name="Catcheside P."/>
            <person name="Chovatia M."/>
            <person name="Cooper J."/>
            <person name="Damon W."/>
            <person name="Desjardin D."/>
            <person name="Finy P."/>
            <person name="Geml J."/>
            <person name="Haridas S."/>
            <person name="Hughes K."/>
            <person name="Justo A."/>
            <person name="Karasinski D."/>
            <person name="Kautmanova I."/>
            <person name="Kiss B."/>
            <person name="Kocsube S."/>
            <person name="Kotiranta H."/>
            <person name="LaButti K.M."/>
            <person name="Lechner B.E."/>
            <person name="Liimatainen K."/>
            <person name="Lipzen A."/>
            <person name="Lukacs Z."/>
            <person name="Mihaltcheva S."/>
            <person name="Morgado L.N."/>
            <person name="Niskanen T."/>
            <person name="Noordeloos M.E."/>
            <person name="Ohm R.A."/>
            <person name="Ortiz-Santana B."/>
            <person name="Ovrebo C."/>
            <person name="Racz N."/>
            <person name="Riley R."/>
            <person name="Savchenko A."/>
            <person name="Shiryaev A."/>
            <person name="Soop K."/>
            <person name="Spirin V."/>
            <person name="Szebenyi C."/>
            <person name="Tomsovsky M."/>
            <person name="Tulloss R.E."/>
            <person name="Uehling J."/>
            <person name="Grigoriev I.V."/>
            <person name="Vagvolgyi C."/>
            <person name="Papp T."/>
            <person name="Martin F.M."/>
            <person name="Miettinen O."/>
            <person name="Hibbett D.S."/>
            <person name="Nagy L.G."/>
        </authorList>
    </citation>
    <scope>NUCLEOTIDE SEQUENCE [LARGE SCALE GENOMIC DNA]</scope>
    <source>
        <strain evidence="1 2">NL-1719</strain>
    </source>
</reference>
<accession>A0ACD3AJM7</accession>
<protein>
    <submittedName>
        <fullName evidence="1">Uncharacterized protein</fullName>
    </submittedName>
</protein>
<sequence length="236" mass="26362">MCLYTGGGRRGWGSDPNQGVQARTDRLKAAGEFRIMIISLSLNAGHPHEGVEESHSTKIEIRCMENPNDKRIGLSVTLKGSYERDVEHVVHRTTMELVAIDPRVAGSSISVEIVFILDLYSSYEIHSDVTGVHDLKTSMLVSYMSQASLRVKASSIAIHAPSELNPNSFSDVTPIRKLEPREGSSTWLTPMSSPLIHFCRFIGFQHPDHWFLGQHYVVILIDMLVKREDLHGVTNV</sequence>
<evidence type="ECO:0000313" key="1">
    <source>
        <dbReference type="EMBL" id="TFK65931.1"/>
    </source>
</evidence>
<proteinExistence type="predicted"/>
<dbReference type="Proteomes" id="UP000308600">
    <property type="component" value="Unassembled WGS sequence"/>
</dbReference>
<keyword evidence="2" id="KW-1185">Reference proteome</keyword>
<gene>
    <name evidence="1" type="ORF">BDN72DRAFT_860277</name>
</gene>